<proteinExistence type="predicted"/>
<feature type="region of interest" description="Disordered" evidence="1">
    <location>
        <begin position="291"/>
        <end position="342"/>
    </location>
</feature>
<dbReference type="OrthoDB" id="6516550at2759"/>
<comment type="caution">
    <text evidence="3">The sequence shown here is derived from an EMBL/GenBank/DDBJ whole genome shotgun (WGS) entry which is preliminary data.</text>
</comment>
<feature type="signal peptide" evidence="2">
    <location>
        <begin position="1"/>
        <end position="21"/>
    </location>
</feature>
<accession>A0A1V9X3U8</accession>
<organism evidence="3 4">
    <name type="scientific">Tropilaelaps mercedesae</name>
    <dbReference type="NCBI Taxonomy" id="418985"/>
    <lineage>
        <taxon>Eukaryota</taxon>
        <taxon>Metazoa</taxon>
        <taxon>Ecdysozoa</taxon>
        <taxon>Arthropoda</taxon>
        <taxon>Chelicerata</taxon>
        <taxon>Arachnida</taxon>
        <taxon>Acari</taxon>
        <taxon>Parasitiformes</taxon>
        <taxon>Mesostigmata</taxon>
        <taxon>Gamasina</taxon>
        <taxon>Dermanyssoidea</taxon>
        <taxon>Laelapidae</taxon>
        <taxon>Tropilaelaps</taxon>
    </lineage>
</organism>
<feature type="region of interest" description="Disordered" evidence="1">
    <location>
        <begin position="359"/>
        <end position="406"/>
    </location>
</feature>
<evidence type="ECO:0000313" key="3">
    <source>
        <dbReference type="EMBL" id="OQR68245.1"/>
    </source>
</evidence>
<evidence type="ECO:0000256" key="1">
    <source>
        <dbReference type="SAM" id="MobiDB-lite"/>
    </source>
</evidence>
<protein>
    <submittedName>
        <fullName evidence="3">Uncharacterized protein</fullName>
    </submittedName>
</protein>
<feature type="compositionally biased region" description="Polar residues" evidence="1">
    <location>
        <begin position="367"/>
        <end position="378"/>
    </location>
</feature>
<evidence type="ECO:0000313" key="4">
    <source>
        <dbReference type="Proteomes" id="UP000192247"/>
    </source>
</evidence>
<dbReference type="Proteomes" id="UP000192247">
    <property type="component" value="Unassembled WGS sequence"/>
</dbReference>
<gene>
    <name evidence="3" type="ORF">BIW11_13027</name>
</gene>
<evidence type="ECO:0000256" key="2">
    <source>
        <dbReference type="SAM" id="SignalP"/>
    </source>
</evidence>
<keyword evidence="4" id="KW-1185">Reference proteome</keyword>
<dbReference type="EMBL" id="MNPL01025564">
    <property type="protein sequence ID" value="OQR68245.1"/>
    <property type="molecule type" value="Genomic_DNA"/>
</dbReference>
<feature type="compositionally biased region" description="Basic and acidic residues" evidence="1">
    <location>
        <begin position="389"/>
        <end position="406"/>
    </location>
</feature>
<name>A0A1V9X3U8_9ACAR</name>
<feature type="compositionally biased region" description="Low complexity" evidence="1">
    <location>
        <begin position="293"/>
        <end position="311"/>
    </location>
</feature>
<dbReference type="AlphaFoldDB" id="A0A1V9X3U8"/>
<sequence length="406" mass="40333">MFQPASLCLLAVIALCGYVTAESTLKSSPSTPASPADLSASLGSSSLEDEAHFRQAVGSTLGSLGFGGSSSAQGPFQTRPAKQAIRLHRWSIDPFESTNAIGTAKQNSSGVYRWARMRVSGPSGASSYQPPYNALNSVYGITYHGDYNQLANYLQTGGQSGPGGPSLAGKQSQKPTISSRFRNFMNSLFFRRSNKHPAAFAQPLPGGDAGYSYGPSAGSYPGFGSAGVGSPSGGAAEVPSSFGSYPAASGQAQYDFSTLVGAGAPGGGGSKASFGNFGNAGIGSLSSVPTATSFGSPGGSPSFSGSPNSFVGSGGGGSFGASPGFSPSSLGPSSFSPGGVVGSSSGGFSRFGSSAGVGSGATYFPGETSQGPVASSSVYGGDGQAFGKGVEESKSDEDKDAKDDQE</sequence>
<feature type="compositionally biased region" description="Low complexity" evidence="1">
    <location>
        <begin position="320"/>
        <end position="338"/>
    </location>
</feature>
<reference evidence="3 4" key="1">
    <citation type="journal article" date="2017" name="Gigascience">
        <title>Draft genome of the honey bee ectoparasitic mite, Tropilaelaps mercedesae, is shaped by the parasitic life history.</title>
        <authorList>
            <person name="Dong X."/>
            <person name="Armstrong S.D."/>
            <person name="Xia D."/>
            <person name="Makepeace B.L."/>
            <person name="Darby A.C."/>
            <person name="Kadowaki T."/>
        </authorList>
    </citation>
    <scope>NUCLEOTIDE SEQUENCE [LARGE SCALE GENOMIC DNA]</scope>
    <source>
        <strain evidence="3">Wuxi-XJTLU</strain>
    </source>
</reference>
<feature type="region of interest" description="Disordered" evidence="1">
    <location>
        <begin position="154"/>
        <end position="175"/>
    </location>
</feature>
<keyword evidence="2" id="KW-0732">Signal</keyword>
<feature type="chain" id="PRO_5012528919" evidence="2">
    <location>
        <begin position="22"/>
        <end position="406"/>
    </location>
</feature>
<dbReference type="InParanoid" id="A0A1V9X3U8"/>